<dbReference type="EMBL" id="CP126214">
    <property type="protein sequence ID" value="WIA16119.1"/>
    <property type="molecule type" value="Genomic_DNA"/>
</dbReference>
<evidence type="ECO:0008006" key="4">
    <source>
        <dbReference type="Google" id="ProtNLM"/>
    </source>
</evidence>
<accession>A0ABY8U3T6</accession>
<proteinExistence type="predicted"/>
<organism evidence="2 3">
    <name type="scientific">Tetradesmus obliquus</name>
    <name type="common">Green alga</name>
    <name type="synonym">Acutodesmus obliquus</name>
    <dbReference type="NCBI Taxonomy" id="3088"/>
    <lineage>
        <taxon>Eukaryota</taxon>
        <taxon>Viridiplantae</taxon>
        <taxon>Chlorophyta</taxon>
        <taxon>core chlorophytes</taxon>
        <taxon>Chlorophyceae</taxon>
        <taxon>CS clade</taxon>
        <taxon>Sphaeropleales</taxon>
        <taxon>Scenedesmaceae</taxon>
        <taxon>Tetradesmus</taxon>
    </lineage>
</organism>
<dbReference type="Proteomes" id="UP001244341">
    <property type="component" value="Chromosome 7b"/>
</dbReference>
<evidence type="ECO:0000256" key="1">
    <source>
        <dbReference type="SAM" id="Phobius"/>
    </source>
</evidence>
<feature type="transmembrane region" description="Helical" evidence="1">
    <location>
        <begin position="6"/>
        <end position="25"/>
    </location>
</feature>
<keyword evidence="3" id="KW-1185">Reference proteome</keyword>
<protein>
    <recommendedName>
        <fullName evidence="4">FAD dependent oxidoreductase domain-containing protein</fullName>
    </recommendedName>
</protein>
<evidence type="ECO:0000313" key="3">
    <source>
        <dbReference type="Proteomes" id="UP001244341"/>
    </source>
</evidence>
<reference evidence="2 3" key="1">
    <citation type="submission" date="2023-05" db="EMBL/GenBank/DDBJ databases">
        <title>A 100% complete, gapless, phased diploid assembly of the Scenedesmus obliquus UTEX 3031 genome.</title>
        <authorList>
            <person name="Biondi T.C."/>
            <person name="Hanschen E.R."/>
            <person name="Kwon T."/>
            <person name="Eng W."/>
            <person name="Kruse C.P.S."/>
            <person name="Koehler S.I."/>
            <person name="Kunde Y."/>
            <person name="Gleasner C.D."/>
            <person name="You Mak K.T."/>
            <person name="Polle J."/>
            <person name="Hovde B.T."/>
            <person name="Starkenburg S.R."/>
        </authorList>
    </citation>
    <scope>NUCLEOTIDE SEQUENCE [LARGE SCALE GENOMIC DNA]</scope>
    <source>
        <strain evidence="2 3">DOE0152z</strain>
    </source>
</reference>
<keyword evidence="1" id="KW-0812">Transmembrane</keyword>
<sequence>MEDGRPAVWLLVGLGARGLVYHAWLGQLMAQAVLSDSEQQLPQELLAWRELQAAEGSGSAAGATEQEAE</sequence>
<name>A0ABY8U3T6_TETOB</name>
<keyword evidence="1" id="KW-1133">Transmembrane helix</keyword>
<evidence type="ECO:0000313" key="2">
    <source>
        <dbReference type="EMBL" id="WIA16119.1"/>
    </source>
</evidence>
<gene>
    <name evidence="2" type="ORF">OEZ85_012838</name>
</gene>
<keyword evidence="1" id="KW-0472">Membrane</keyword>